<keyword evidence="1" id="KW-0812">Transmembrane</keyword>
<name>A0A0F9D816_9ZZZZ</name>
<feature type="transmembrane region" description="Helical" evidence="1">
    <location>
        <begin position="6"/>
        <end position="36"/>
    </location>
</feature>
<keyword evidence="1" id="KW-1133">Transmembrane helix</keyword>
<organism evidence="2">
    <name type="scientific">marine sediment metagenome</name>
    <dbReference type="NCBI Taxonomy" id="412755"/>
    <lineage>
        <taxon>unclassified sequences</taxon>
        <taxon>metagenomes</taxon>
        <taxon>ecological metagenomes</taxon>
    </lineage>
</organism>
<proteinExistence type="predicted"/>
<evidence type="ECO:0000313" key="2">
    <source>
        <dbReference type="EMBL" id="KKL49831.1"/>
    </source>
</evidence>
<dbReference type="AlphaFoldDB" id="A0A0F9D816"/>
<feature type="non-terminal residue" evidence="2">
    <location>
        <position position="52"/>
    </location>
</feature>
<protein>
    <submittedName>
        <fullName evidence="2">Uncharacterized protein</fullName>
    </submittedName>
</protein>
<reference evidence="2" key="1">
    <citation type="journal article" date="2015" name="Nature">
        <title>Complex archaea that bridge the gap between prokaryotes and eukaryotes.</title>
        <authorList>
            <person name="Spang A."/>
            <person name="Saw J.H."/>
            <person name="Jorgensen S.L."/>
            <person name="Zaremba-Niedzwiedzka K."/>
            <person name="Martijn J."/>
            <person name="Lind A.E."/>
            <person name="van Eijk R."/>
            <person name="Schleper C."/>
            <person name="Guy L."/>
            <person name="Ettema T.J."/>
        </authorList>
    </citation>
    <scope>NUCLEOTIDE SEQUENCE</scope>
</reference>
<comment type="caution">
    <text evidence="2">The sequence shown here is derived from an EMBL/GenBank/DDBJ whole genome shotgun (WGS) entry which is preliminary data.</text>
</comment>
<dbReference type="EMBL" id="LAZR01032819">
    <property type="protein sequence ID" value="KKL49831.1"/>
    <property type="molecule type" value="Genomic_DNA"/>
</dbReference>
<gene>
    <name evidence="2" type="ORF">LCGC14_2311610</name>
</gene>
<accession>A0A0F9D816</accession>
<evidence type="ECO:0000256" key="1">
    <source>
        <dbReference type="SAM" id="Phobius"/>
    </source>
</evidence>
<keyword evidence="1" id="KW-0472">Membrane</keyword>
<sequence>MELVVVFVILLVAVFCIASTIVAAVFIIPIVLFIVVGQVFGLNWWQSLLVAL</sequence>